<comment type="subcellular location">
    <subcellularLocation>
        <location evidence="1">Membrane</location>
        <topology evidence="1">Multi-pass membrane protein</topology>
    </subcellularLocation>
</comment>
<dbReference type="Pfam" id="PF07690">
    <property type="entry name" value="MFS_1"/>
    <property type="match status" value="1"/>
</dbReference>
<dbReference type="Gene3D" id="1.20.1250.20">
    <property type="entry name" value="MFS general substrate transporter like domains"/>
    <property type="match status" value="2"/>
</dbReference>
<evidence type="ECO:0000256" key="6">
    <source>
        <dbReference type="SAM" id="Phobius"/>
    </source>
</evidence>
<keyword evidence="4 6" id="KW-1133">Transmembrane helix</keyword>
<dbReference type="Proteomes" id="UP000076722">
    <property type="component" value="Unassembled WGS sequence"/>
</dbReference>
<keyword evidence="5 6" id="KW-0472">Membrane</keyword>
<dbReference type="GO" id="GO:0016020">
    <property type="term" value="C:membrane"/>
    <property type="evidence" value="ECO:0007669"/>
    <property type="project" value="UniProtKB-SubCell"/>
</dbReference>
<protein>
    <submittedName>
        <fullName evidence="7">MFS general substrate transporter</fullName>
    </submittedName>
</protein>
<evidence type="ECO:0000256" key="5">
    <source>
        <dbReference type="ARBA" id="ARBA00023136"/>
    </source>
</evidence>
<evidence type="ECO:0000313" key="7">
    <source>
        <dbReference type="EMBL" id="KZS90639.1"/>
    </source>
</evidence>
<name>A0A164RKH7_9AGAM</name>
<dbReference type="GO" id="GO:0022857">
    <property type="term" value="F:transmembrane transporter activity"/>
    <property type="evidence" value="ECO:0007669"/>
    <property type="project" value="InterPro"/>
</dbReference>
<feature type="transmembrane region" description="Helical" evidence="6">
    <location>
        <begin position="94"/>
        <end position="116"/>
    </location>
</feature>
<feature type="transmembrane region" description="Helical" evidence="6">
    <location>
        <begin position="292"/>
        <end position="312"/>
    </location>
</feature>
<keyword evidence="8" id="KW-1185">Reference proteome</keyword>
<proteinExistence type="predicted"/>
<evidence type="ECO:0000256" key="3">
    <source>
        <dbReference type="ARBA" id="ARBA00022692"/>
    </source>
</evidence>
<dbReference type="PANTHER" id="PTHR43791">
    <property type="entry name" value="PERMEASE-RELATED"/>
    <property type="match status" value="1"/>
</dbReference>
<evidence type="ECO:0000256" key="4">
    <source>
        <dbReference type="ARBA" id="ARBA00022989"/>
    </source>
</evidence>
<dbReference type="PANTHER" id="PTHR43791:SF18">
    <property type="entry name" value="NICOTINIC ACID TRANSPORTER TNA1, PUTATIVE (AFU_ORTHOLOGUE AFUA_3G03820)-RELATED"/>
    <property type="match status" value="1"/>
</dbReference>
<feature type="transmembrane region" description="Helical" evidence="6">
    <location>
        <begin position="69"/>
        <end position="87"/>
    </location>
</feature>
<organism evidence="7 8">
    <name type="scientific">Sistotremastrum niveocremeum HHB9708</name>
    <dbReference type="NCBI Taxonomy" id="1314777"/>
    <lineage>
        <taxon>Eukaryota</taxon>
        <taxon>Fungi</taxon>
        <taxon>Dikarya</taxon>
        <taxon>Basidiomycota</taxon>
        <taxon>Agaricomycotina</taxon>
        <taxon>Agaricomycetes</taxon>
        <taxon>Sistotremastrales</taxon>
        <taxon>Sistotremastraceae</taxon>
        <taxon>Sertulicium</taxon>
        <taxon>Sertulicium niveocremeum</taxon>
    </lineage>
</organism>
<gene>
    <name evidence="7" type="ORF">SISNIDRAFT_415217</name>
</gene>
<feature type="transmembrane region" description="Helical" evidence="6">
    <location>
        <begin position="411"/>
        <end position="432"/>
    </location>
</feature>
<dbReference type="InterPro" id="IPR011701">
    <property type="entry name" value="MFS"/>
</dbReference>
<dbReference type="EMBL" id="KV419420">
    <property type="protein sequence ID" value="KZS90639.1"/>
    <property type="molecule type" value="Genomic_DNA"/>
</dbReference>
<reference evidence="7 8" key="1">
    <citation type="journal article" date="2016" name="Mol. Biol. Evol.">
        <title>Comparative Genomics of Early-Diverging Mushroom-Forming Fungi Provides Insights into the Origins of Lignocellulose Decay Capabilities.</title>
        <authorList>
            <person name="Nagy L.G."/>
            <person name="Riley R."/>
            <person name="Tritt A."/>
            <person name="Adam C."/>
            <person name="Daum C."/>
            <person name="Floudas D."/>
            <person name="Sun H."/>
            <person name="Yadav J.S."/>
            <person name="Pangilinan J."/>
            <person name="Larsson K.H."/>
            <person name="Matsuura K."/>
            <person name="Barry K."/>
            <person name="Labutti K."/>
            <person name="Kuo R."/>
            <person name="Ohm R.A."/>
            <person name="Bhattacharya S.S."/>
            <person name="Shirouzu T."/>
            <person name="Yoshinaga Y."/>
            <person name="Martin F.M."/>
            <person name="Grigoriev I.V."/>
            <person name="Hibbett D.S."/>
        </authorList>
    </citation>
    <scope>NUCLEOTIDE SEQUENCE [LARGE SCALE GENOMIC DNA]</scope>
    <source>
        <strain evidence="7 8">HHB9708</strain>
    </source>
</reference>
<feature type="transmembrane region" description="Helical" evidence="6">
    <location>
        <begin position="161"/>
        <end position="184"/>
    </location>
</feature>
<keyword evidence="3 6" id="KW-0812">Transmembrane</keyword>
<sequence length="473" mass="53198">MDTPPPLSEEEIKALYRKLDFRMMPILALLYFCAQLDRGNIGMDSKYEHLSISQQFSSLLLKYFRPSRWIPFITIIWGVVMTMMGLVKNYHQLVGVRACLGVAEAGLFPGVVYYLTFWYPRHQLSRRIGYFFAPASIAGAFSGLLAYAISFMEGIQGLHAWQWIFILEGIATVAAGLLAALLLYDVPATAGYLKPHERAYIVWRQSKFFLLIFSMSNESGPLIIARTEYAYSEQGEDETFSWQYVKDAICDWQVYTHVIVYMSANGPQYSRVSLTGSYRHSSFGFDTADTQLMTIPPFVFATLVLLCTTYWSDRTGIRSPFIIFSLMLNVIGYSVLLSNIKWGGHYVGIYLVLAGGYSAFPVIVSWAGNNFAGHYKRCVALALHIGIGNFAGAIFSNVYRSQDAPRYAVGHGIAMMFTWLGIIATVTNVVVYRRINANRARIVAKGEDGEGLKLSGEEVRRLGDKSPTFRYNL</sequence>
<evidence type="ECO:0000256" key="1">
    <source>
        <dbReference type="ARBA" id="ARBA00004141"/>
    </source>
</evidence>
<evidence type="ECO:0000313" key="8">
    <source>
        <dbReference type="Proteomes" id="UP000076722"/>
    </source>
</evidence>
<dbReference type="InterPro" id="IPR036259">
    <property type="entry name" value="MFS_trans_sf"/>
</dbReference>
<dbReference type="AlphaFoldDB" id="A0A164RKH7"/>
<feature type="transmembrane region" description="Helical" evidence="6">
    <location>
        <begin position="346"/>
        <end position="367"/>
    </location>
</feature>
<feature type="transmembrane region" description="Helical" evidence="6">
    <location>
        <begin position="379"/>
        <end position="399"/>
    </location>
</feature>
<feature type="transmembrane region" description="Helical" evidence="6">
    <location>
        <begin position="128"/>
        <end position="149"/>
    </location>
</feature>
<dbReference type="STRING" id="1314777.A0A164RKH7"/>
<evidence type="ECO:0000256" key="2">
    <source>
        <dbReference type="ARBA" id="ARBA00022448"/>
    </source>
</evidence>
<dbReference type="SUPFAM" id="SSF103473">
    <property type="entry name" value="MFS general substrate transporter"/>
    <property type="match status" value="1"/>
</dbReference>
<keyword evidence="2" id="KW-0813">Transport</keyword>
<accession>A0A164RKH7</accession>
<feature type="transmembrane region" description="Helical" evidence="6">
    <location>
        <begin position="321"/>
        <end position="340"/>
    </location>
</feature>